<dbReference type="NCBIfam" id="NF004846">
    <property type="entry name" value="PRK06197.1"/>
    <property type="match status" value="1"/>
</dbReference>
<dbReference type="InterPro" id="IPR002347">
    <property type="entry name" value="SDR_fam"/>
</dbReference>
<dbReference type="PANTHER" id="PTHR24320:SF148">
    <property type="entry name" value="NAD(P)-BINDING ROSSMANN-FOLD SUPERFAMILY PROTEIN"/>
    <property type="match status" value="1"/>
</dbReference>
<reference evidence="5" key="1">
    <citation type="journal article" date="2019" name="Int. J. Syst. Evol. Microbiol.">
        <title>The Global Catalogue of Microorganisms (GCM) 10K type strain sequencing project: providing services to taxonomists for standard genome sequencing and annotation.</title>
        <authorList>
            <consortium name="The Broad Institute Genomics Platform"/>
            <consortium name="The Broad Institute Genome Sequencing Center for Infectious Disease"/>
            <person name="Wu L."/>
            <person name="Ma J."/>
        </authorList>
    </citation>
    <scope>NUCLEOTIDE SEQUENCE [LARGE SCALE GENOMIC DNA]</scope>
    <source>
        <strain evidence="5">DFY41</strain>
    </source>
</reference>
<dbReference type="PRINTS" id="PR00080">
    <property type="entry name" value="SDRFAMILY"/>
</dbReference>
<protein>
    <submittedName>
        <fullName evidence="4">Oxidoreductase</fullName>
    </submittedName>
</protein>
<dbReference type="EMBL" id="JBHSKD010000028">
    <property type="protein sequence ID" value="MFC5179451.1"/>
    <property type="molecule type" value="Genomic_DNA"/>
</dbReference>
<dbReference type="PRINTS" id="PR00081">
    <property type="entry name" value="GDHRDH"/>
</dbReference>
<evidence type="ECO:0000313" key="4">
    <source>
        <dbReference type="EMBL" id="MFC5179451.1"/>
    </source>
</evidence>
<organism evidence="4 5">
    <name type="scientific">Nocardioides taihuensis</name>
    <dbReference type="NCBI Taxonomy" id="1835606"/>
    <lineage>
        <taxon>Bacteria</taxon>
        <taxon>Bacillati</taxon>
        <taxon>Actinomycetota</taxon>
        <taxon>Actinomycetes</taxon>
        <taxon>Propionibacteriales</taxon>
        <taxon>Nocardioidaceae</taxon>
        <taxon>Nocardioides</taxon>
    </lineage>
</organism>
<dbReference type="PANTHER" id="PTHR24320">
    <property type="entry name" value="RETINOL DEHYDROGENASE"/>
    <property type="match status" value="1"/>
</dbReference>
<keyword evidence="2" id="KW-0560">Oxidoreductase</keyword>
<proteinExistence type="inferred from homology"/>
<sequence>MRVATDVWDLTEMPDLSGRRMVVTGVTPGGIGWFTALELARAGASVVLAGRSASKVDDAESAIRAEVPQADLAPLSVDLADLGSVRLAAARAASYGPVDVLVNNAGVMAPPYARTVDGFELQMATNHFGPFALTGLLLPQLVASDDGRVVTVSSPMHRVARRAPLGDPRQPGSGHYSRWQTYAQTKLANLLFTFELDRRCRQAALPVRALAAHPGFAATHLAANGRYGRAKGGRATILDATIRAVAQPAADGALPTLMAGVADLPGSTYCGPSGFRESRGLPVAVGCTSLATDEVAQRALWELSEQATGIAYP</sequence>
<dbReference type="Gene3D" id="3.40.50.720">
    <property type="entry name" value="NAD(P)-binding Rossmann-like Domain"/>
    <property type="match status" value="1"/>
</dbReference>
<dbReference type="Proteomes" id="UP001596087">
    <property type="component" value="Unassembled WGS sequence"/>
</dbReference>
<gene>
    <name evidence="4" type="ORF">ACFPGP_22440</name>
</gene>
<dbReference type="SUPFAM" id="SSF51735">
    <property type="entry name" value="NAD(P)-binding Rossmann-fold domains"/>
    <property type="match status" value="1"/>
</dbReference>
<evidence type="ECO:0000313" key="5">
    <source>
        <dbReference type="Proteomes" id="UP001596087"/>
    </source>
</evidence>
<accession>A0ABW0BPY0</accession>
<evidence type="ECO:0000256" key="1">
    <source>
        <dbReference type="ARBA" id="ARBA00006484"/>
    </source>
</evidence>
<dbReference type="InterPro" id="IPR036291">
    <property type="entry name" value="NAD(P)-bd_dom_sf"/>
</dbReference>
<keyword evidence="5" id="KW-1185">Reference proteome</keyword>
<comment type="caution">
    <text evidence="4">The sequence shown here is derived from an EMBL/GenBank/DDBJ whole genome shotgun (WGS) entry which is preliminary data.</text>
</comment>
<dbReference type="RefSeq" id="WP_378593641.1">
    <property type="nucleotide sequence ID" value="NZ_JBHSKD010000028.1"/>
</dbReference>
<comment type="similarity">
    <text evidence="1 3">Belongs to the short-chain dehydrogenases/reductases (SDR) family.</text>
</comment>
<evidence type="ECO:0000256" key="2">
    <source>
        <dbReference type="ARBA" id="ARBA00023002"/>
    </source>
</evidence>
<evidence type="ECO:0000256" key="3">
    <source>
        <dbReference type="RuleBase" id="RU000363"/>
    </source>
</evidence>
<name>A0ABW0BPY0_9ACTN</name>
<dbReference type="Pfam" id="PF00106">
    <property type="entry name" value="adh_short"/>
    <property type="match status" value="1"/>
</dbReference>